<name>A0A8J5VBS3_9HYME</name>
<comment type="caution">
    <text evidence="2">The sequence shown here is derived from an EMBL/GenBank/DDBJ whole genome shotgun (WGS) entry which is preliminary data.</text>
</comment>
<dbReference type="AlphaFoldDB" id="A0A8J5VBS3"/>
<dbReference type="PANTHER" id="PTHR16246">
    <property type="entry name" value="HOST CELL FACTOR C1 REGULATOR 1"/>
    <property type="match status" value="1"/>
</dbReference>
<dbReference type="PANTHER" id="PTHR16246:SF2">
    <property type="entry name" value="HOST CELL FACTOR C1 REGULATOR 1"/>
    <property type="match status" value="1"/>
</dbReference>
<protein>
    <submittedName>
        <fullName evidence="2">Uncharacterized protein</fullName>
    </submittedName>
</protein>
<gene>
    <name evidence="2" type="ORF">G9C98_000573</name>
</gene>
<accession>A0A8J5VBS3</accession>
<proteinExistence type="predicted"/>
<evidence type="ECO:0000313" key="3">
    <source>
        <dbReference type="Proteomes" id="UP000729913"/>
    </source>
</evidence>
<dbReference type="InterPro" id="IPR029195">
    <property type="entry name" value="HCFC1R1"/>
</dbReference>
<evidence type="ECO:0000256" key="1">
    <source>
        <dbReference type="SAM" id="MobiDB-lite"/>
    </source>
</evidence>
<keyword evidence="3" id="KW-1185">Reference proteome</keyword>
<feature type="compositionally biased region" description="Low complexity" evidence="1">
    <location>
        <begin position="234"/>
        <end position="291"/>
    </location>
</feature>
<feature type="region of interest" description="Disordered" evidence="1">
    <location>
        <begin position="233"/>
        <end position="291"/>
    </location>
</feature>
<organism evidence="2 3">
    <name type="scientific">Cotesia typhae</name>
    <dbReference type="NCBI Taxonomy" id="2053667"/>
    <lineage>
        <taxon>Eukaryota</taxon>
        <taxon>Metazoa</taxon>
        <taxon>Ecdysozoa</taxon>
        <taxon>Arthropoda</taxon>
        <taxon>Hexapoda</taxon>
        <taxon>Insecta</taxon>
        <taxon>Pterygota</taxon>
        <taxon>Neoptera</taxon>
        <taxon>Endopterygota</taxon>
        <taxon>Hymenoptera</taxon>
        <taxon>Apocrita</taxon>
        <taxon>Ichneumonoidea</taxon>
        <taxon>Braconidae</taxon>
        <taxon>Microgastrinae</taxon>
        <taxon>Cotesia</taxon>
    </lineage>
</organism>
<dbReference type="Proteomes" id="UP000729913">
    <property type="component" value="Unassembled WGS sequence"/>
</dbReference>
<dbReference type="OrthoDB" id="10022757at2759"/>
<dbReference type="EMBL" id="JAAOIC020000032">
    <property type="protein sequence ID" value="KAG8039844.1"/>
    <property type="molecule type" value="Genomic_DNA"/>
</dbReference>
<sequence>MTMPTQFQIIHPPAQNQIPGAHMHTPPSIFEHMMGQQNVPHEPGSWSQMPQIPPMYMPWSIPSMQQSQMMRFTGEKPSFVPPAPAPVPVPASVHQKRKLDIPDIPETIPTKQFISEEKMAAHFRNMHISSNYNPLPSCSSLTDYNVQPSTSSQVDINVESSTLNVENGKSMHPRLVISEELRRIQQEPLIPTSLLSKFFNSRERPSMALVLWEPPSKHLRTFITQAGIQLPPTSANNNIEDNNNNSNNNNNNNNNNYNNLNLNNNNNNSQSVPNLNLPLEPGNPELEPMDL</sequence>
<evidence type="ECO:0000313" key="2">
    <source>
        <dbReference type="EMBL" id="KAG8039844.1"/>
    </source>
</evidence>
<reference evidence="2" key="1">
    <citation type="submission" date="2020-03" db="EMBL/GenBank/DDBJ databases">
        <authorList>
            <person name="Chebbi M.A."/>
            <person name="Drezen J.M."/>
        </authorList>
    </citation>
    <scope>NUCLEOTIDE SEQUENCE</scope>
    <source>
        <tissue evidence="2">Whole body</tissue>
    </source>
</reference>
<reference evidence="2" key="2">
    <citation type="submission" date="2021-04" db="EMBL/GenBank/DDBJ databases">
        <title>Genome-wide patterns of bracovirus chromosomal integration into multiple host tissues during parasitism.</title>
        <authorList>
            <person name="Chebbi M.A.C."/>
        </authorList>
    </citation>
    <scope>NUCLEOTIDE SEQUENCE</scope>
    <source>
        <tissue evidence="2">Whole body</tissue>
    </source>
</reference>